<name>A0ABU3RTS4_9MICO</name>
<dbReference type="Proteomes" id="UP001256673">
    <property type="component" value="Unassembled WGS sequence"/>
</dbReference>
<comment type="caution">
    <text evidence="1">The sequence shown here is derived from an EMBL/GenBank/DDBJ whole genome shotgun (WGS) entry which is preliminary data.</text>
</comment>
<protein>
    <submittedName>
        <fullName evidence="1">Uncharacterized protein</fullName>
    </submittedName>
</protein>
<dbReference type="EMBL" id="JAWDIU010000001">
    <property type="protein sequence ID" value="MDU0326310.1"/>
    <property type="molecule type" value="Genomic_DNA"/>
</dbReference>
<keyword evidence="2" id="KW-1185">Reference proteome</keyword>
<organism evidence="1 2">
    <name type="scientific">Microbacterium algihabitans</name>
    <dbReference type="NCBI Taxonomy" id="3075992"/>
    <lineage>
        <taxon>Bacteria</taxon>
        <taxon>Bacillati</taxon>
        <taxon>Actinomycetota</taxon>
        <taxon>Actinomycetes</taxon>
        <taxon>Micrococcales</taxon>
        <taxon>Microbacteriaceae</taxon>
        <taxon>Microbacterium</taxon>
    </lineage>
</organism>
<proteinExistence type="predicted"/>
<dbReference type="RefSeq" id="WP_316000935.1">
    <property type="nucleotide sequence ID" value="NZ_JAWDIU010000001.1"/>
</dbReference>
<reference evidence="1 2" key="1">
    <citation type="submission" date="2023-09" db="EMBL/GenBank/DDBJ databases">
        <title>Microbacterium fusihabitans sp. nov., Microbacterium phycihabitans sp. nov., and Microbacterium cervinum sp. nov., isolated from dried seaweeds of beach.</title>
        <authorList>
            <person name="Lee S.D."/>
        </authorList>
    </citation>
    <scope>NUCLEOTIDE SEQUENCE [LARGE SCALE GENOMIC DNA]</scope>
    <source>
        <strain evidence="1 2">KSW2-21</strain>
    </source>
</reference>
<sequence>MTRTTSRDALRAEVASLLRGNGYTEVVAPITVGDITLEVNGLWEGPPESLDISLIADRPDTREATLRLFWLVQRLVRALDAASSRRTVTVVLVGNRASHTGMGEFMELARVLVVDGSLPTPRMLGPLLPLQLPATAVAQLDGSAQVAAAVGRKRHSAELLRLVHAANAGASVVSDRYKAWIDESFASYRETHD</sequence>
<evidence type="ECO:0000313" key="2">
    <source>
        <dbReference type="Proteomes" id="UP001256673"/>
    </source>
</evidence>
<evidence type="ECO:0000313" key="1">
    <source>
        <dbReference type="EMBL" id="MDU0326310.1"/>
    </source>
</evidence>
<accession>A0ABU3RTS4</accession>
<gene>
    <name evidence="1" type="ORF">RWH43_06010</name>
</gene>